<feature type="compositionally biased region" description="Basic and acidic residues" evidence="1">
    <location>
        <begin position="693"/>
        <end position="712"/>
    </location>
</feature>
<reference evidence="2 3" key="1">
    <citation type="journal article" date="2012" name="Science">
        <title>The Paleozoic origin of enzymatic lignin decomposition reconstructed from 31 fungal genomes.</title>
        <authorList>
            <person name="Floudas D."/>
            <person name="Binder M."/>
            <person name="Riley R."/>
            <person name="Barry K."/>
            <person name="Blanchette R.A."/>
            <person name="Henrissat B."/>
            <person name="Martinez A.T."/>
            <person name="Otillar R."/>
            <person name="Spatafora J.W."/>
            <person name="Yadav J.S."/>
            <person name="Aerts A."/>
            <person name="Benoit I."/>
            <person name="Boyd A."/>
            <person name="Carlson A."/>
            <person name="Copeland A."/>
            <person name="Coutinho P.M."/>
            <person name="de Vries R.P."/>
            <person name="Ferreira P."/>
            <person name="Findley K."/>
            <person name="Foster B."/>
            <person name="Gaskell J."/>
            <person name="Glotzer D."/>
            <person name="Gorecki P."/>
            <person name="Heitman J."/>
            <person name="Hesse C."/>
            <person name="Hori C."/>
            <person name="Igarashi K."/>
            <person name="Jurgens J.A."/>
            <person name="Kallen N."/>
            <person name="Kersten P."/>
            <person name="Kohler A."/>
            <person name="Kuees U."/>
            <person name="Kumar T.K.A."/>
            <person name="Kuo A."/>
            <person name="LaButti K."/>
            <person name="Larrondo L.F."/>
            <person name="Lindquist E."/>
            <person name="Ling A."/>
            <person name="Lombard V."/>
            <person name="Lucas S."/>
            <person name="Lundell T."/>
            <person name="Martin R."/>
            <person name="McLaughlin D.J."/>
            <person name="Morgenstern I."/>
            <person name="Morin E."/>
            <person name="Murat C."/>
            <person name="Nagy L.G."/>
            <person name="Nolan M."/>
            <person name="Ohm R.A."/>
            <person name="Patyshakuliyeva A."/>
            <person name="Rokas A."/>
            <person name="Ruiz-Duenas F.J."/>
            <person name="Sabat G."/>
            <person name="Salamov A."/>
            <person name="Samejima M."/>
            <person name="Schmutz J."/>
            <person name="Slot J.C."/>
            <person name="St John F."/>
            <person name="Stenlid J."/>
            <person name="Sun H."/>
            <person name="Sun S."/>
            <person name="Syed K."/>
            <person name="Tsang A."/>
            <person name="Wiebenga A."/>
            <person name="Young D."/>
            <person name="Pisabarro A."/>
            <person name="Eastwood D.C."/>
            <person name="Martin F."/>
            <person name="Cullen D."/>
            <person name="Grigoriev I.V."/>
            <person name="Hibbett D.S."/>
        </authorList>
    </citation>
    <scope>NUCLEOTIDE SEQUENCE [LARGE SCALE GENOMIC DNA]</scope>
    <source>
        <strain evidence="2 3">ATCC 11539</strain>
    </source>
</reference>
<feature type="region of interest" description="Disordered" evidence="1">
    <location>
        <begin position="224"/>
        <end position="296"/>
    </location>
</feature>
<dbReference type="HOGENOM" id="CLU_355275_0_0_1"/>
<protein>
    <submittedName>
        <fullName evidence="2">Uncharacterized protein</fullName>
    </submittedName>
</protein>
<dbReference type="Proteomes" id="UP000030669">
    <property type="component" value="Unassembled WGS sequence"/>
</dbReference>
<proteinExistence type="predicted"/>
<feature type="compositionally biased region" description="Basic and acidic residues" evidence="1">
    <location>
        <begin position="7"/>
        <end position="16"/>
    </location>
</feature>
<feature type="region of interest" description="Disordered" evidence="1">
    <location>
        <begin position="1"/>
        <end position="21"/>
    </location>
</feature>
<keyword evidence="3" id="KW-1185">Reference proteome</keyword>
<evidence type="ECO:0000313" key="3">
    <source>
        <dbReference type="Proteomes" id="UP000030669"/>
    </source>
</evidence>
<feature type="region of interest" description="Disordered" evidence="1">
    <location>
        <begin position="140"/>
        <end position="166"/>
    </location>
</feature>
<evidence type="ECO:0000313" key="2">
    <source>
        <dbReference type="EMBL" id="EPQ54014.1"/>
    </source>
</evidence>
<evidence type="ECO:0000256" key="1">
    <source>
        <dbReference type="SAM" id="MobiDB-lite"/>
    </source>
</evidence>
<organism evidence="2 3">
    <name type="scientific">Gloeophyllum trabeum (strain ATCC 11539 / FP-39264 / Madison 617)</name>
    <name type="common">Brown rot fungus</name>
    <dbReference type="NCBI Taxonomy" id="670483"/>
    <lineage>
        <taxon>Eukaryota</taxon>
        <taxon>Fungi</taxon>
        <taxon>Dikarya</taxon>
        <taxon>Basidiomycota</taxon>
        <taxon>Agaricomycotina</taxon>
        <taxon>Agaricomycetes</taxon>
        <taxon>Gloeophyllales</taxon>
        <taxon>Gloeophyllaceae</taxon>
        <taxon>Gloeophyllum</taxon>
    </lineage>
</organism>
<gene>
    <name evidence="2" type="ORF">GLOTRDRAFT_94412</name>
</gene>
<dbReference type="RefSeq" id="XP_007867367.1">
    <property type="nucleotide sequence ID" value="XM_007869176.1"/>
</dbReference>
<name>S7RMV1_GLOTA</name>
<feature type="region of interest" description="Disordered" evidence="1">
    <location>
        <begin position="433"/>
        <end position="460"/>
    </location>
</feature>
<dbReference type="KEGG" id="gtr:GLOTRDRAFT_94412"/>
<dbReference type="EMBL" id="KB469304">
    <property type="protein sequence ID" value="EPQ54014.1"/>
    <property type="molecule type" value="Genomic_DNA"/>
</dbReference>
<accession>S7RMV1</accession>
<dbReference type="GeneID" id="19309602"/>
<feature type="region of interest" description="Disordered" evidence="1">
    <location>
        <begin position="768"/>
        <end position="790"/>
    </location>
</feature>
<feature type="compositionally biased region" description="Polar residues" evidence="1">
    <location>
        <begin position="258"/>
        <end position="269"/>
    </location>
</feature>
<feature type="compositionally biased region" description="Acidic residues" evidence="1">
    <location>
        <begin position="781"/>
        <end position="790"/>
    </location>
</feature>
<feature type="region of interest" description="Disordered" evidence="1">
    <location>
        <begin position="498"/>
        <end position="526"/>
    </location>
</feature>
<feature type="region of interest" description="Disordered" evidence="1">
    <location>
        <begin position="396"/>
        <end position="420"/>
    </location>
</feature>
<feature type="region of interest" description="Disordered" evidence="1">
    <location>
        <begin position="673"/>
        <end position="712"/>
    </location>
</feature>
<dbReference type="OrthoDB" id="3260134at2759"/>
<feature type="region of interest" description="Disordered" evidence="1">
    <location>
        <begin position="39"/>
        <end position="93"/>
    </location>
</feature>
<sequence length="790" mass="84419">MVTGQAEHAKLADEPPQRSGSLRVPWLLAGSVVLIPQGDRAGGVASNAKSIGGEEIRKAYHKRRARPSATKENITKQSAARARQKDHASRIQKGYFGKQRLESALARGVGGGGTMQNAKNGGGLEDIGLAHARKSLASAVDSEDSGLGGHSYVEPPSTPVRHFSSPRRGASKVLAALDLSERTYCPFFFGASEAHSLVLAARKAQLLAMPDFAGLHAWSDRSSLKHKTFPQPRSPVESSRNKKIKLVPEQLKTDVAGVNTSTSPNSDSLPRTPLKPSGDTLRPLYSPSSSVSLGQPPRCSSPMFHAIKVDVCASDHAGSALREDSSVNVNAFADSGFSEFDVDGDHPVTPLSVRSEKSGCAFRFETQAHPADNFPSPRDNRNALSDVSSPATFLSYRSGAPVPPGLDTSALRSEPESSVEPLLKQLSYSARCPDLNASSRPAPAHDSPRSSVSEPSGDALAGSDAWRAVGKLLDFRPLTPSPHSVEELWLARDRRGVGFRPQSASPDSPGPRSQVGTQLSEGWVGQDDDDVDMLCYDTPQPTPGWSERVSSHATVEEEAIDNEDVLSQEPYSRGDHFLKFLGDGLGSGCGQDAILASVNALGGGDVQTEEHYADAAMKYTPVHEGHTAEGLCLGAGSSPQSTPGSGVQGQEAQDVHHVLVTVDQAAHVRRSCRIHGRSSRDISPEVEVPSLPAREHPTGTRHSQVADDSAKRPLADLSSRNVSRPQMEVPSLHANARERLTGTQHSHLSDDSVNWPLYGLTREPGVEERVGTGVIEGPCLFDEDWDDDDE</sequence>
<dbReference type="AlphaFoldDB" id="S7RMV1"/>